<protein>
    <submittedName>
        <fullName evidence="1">Uncharacterized protein</fullName>
    </submittedName>
</protein>
<dbReference type="EMBL" id="KZ503190">
    <property type="protein sequence ID" value="PKU67517.1"/>
    <property type="molecule type" value="Genomic_DNA"/>
</dbReference>
<sequence length="90" mass="10217">MWGHKSLKQKKILTVDKVFQQDAAADGKNGGEVAAPPLRMRQWRLTLQSIDEVRGVKSLEIFPSLLNKAANTKYSRLLAVEMLEIIYTFN</sequence>
<keyword evidence="2" id="KW-1185">Reference proteome</keyword>
<dbReference type="AlphaFoldDB" id="A0A2I0VVU4"/>
<organism evidence="1 2">
    <name type="scientific">Dendrobium catenatum</name>
    <dbReference type="NCBI Taxonomy" id="906689"/>
    <lineage>
        <taxon>Eukaryota</taxon>
        <taxon>Viridiplantae</taxon>
        <taxon>Streptophyta</taxon>
        <taxon>Embryophyta</taxon>
        <taxon>Tracheophyta</taxon>
        <taxon>Spermatophyta</taxon>
        <taxon>Magnoliopsida</taxon>
        <taxon>Liliopsida</taxon>
        <taxon>Asparagales</taxon>
        <taxon>Orchidaceae</taxon>
        <taxon>Epidendroideae</taxon>
        <taxon>Malaxideae</taxon>
        <taxon>Dendrobiinae</taxon>
        <taxon>Dendrobium</taxon>
    </lineage>
</organism>
<dbReference type="Proteomes" id="UP000233837">
    <property type="component" value="Unassembled WGS sequence"/>
</dbReference>
<name>A0A2I0VVU4_9ASPA</name>
<evidence type="ECO:0000313" key="1">
    <source>
        <dbReference type="EMBL" id="PKU67517.1"/>
    </source>
</evidence>
<accession>A0A2I0VVU4</accession>
<reference evidence="1 2" key="1">
    <citation type="journal article" date="2016" name="Sci. Rep.">
        <title>The Dendrobium catenatum Lindl. genome sequence provides insights into polysaccharide synthase, floral development and adaptive evolution.</title>
        <authorList>
            <person name="Zhang G.Q."/>
            <person name="Xu Q."/>
            <person name="Bian C."/>
            <person name="Tsai W.C."/>
            <person name="Yeh C.M."/>
            <person name="Liu K.W."/>
            <person name="Yoshida K."/>
            <person name="Zhang L.S."/>
            <person name="Chang S.B."/>
            <person name="Chen F."/>
            <person name="Shi Y."/>
            <person name="Su Y.Y."/>
            <person name="Zhang Y.Q."/>
            <person name="Chen L.J."/>
            <person name="Yin Y."/>
            <person name="Lin M."/>
            <person name="Huang H."/>
            <person name="Deng H."/>
            <person name="Wang Z.W."/>
            <person name="Zhu S.L."/>
            <person name="Zhao X."/>
            <person name="Deng C."/>
            <person name="Niu S.C."/>
            <person name="Huang J."/>
            <person name="Wang M."/>
            <person name="Liu G.H."/>
            <person name="Yang H.J."/>
            <person name="Xiao X.J."/>
            <person name="Hsiao Y.Y."/>
            <person name="Wu W.L."/>
            <person name="Chen Y.Y."/>
            <person name="Mitsuda N."/>
            <person name="Ohme-Takagi M."/>
            <person name="Luo Y.B."/>
            <person name="Van de Peer Y."/>
            <person name="Liu Z.J."/>
        </authorList>
    </citation>
    <scope>NUCLEOTIDE SEQUENCE [LARGE SCALE GENOMIC DNA]</scope>
    <source>
        <tissue evidence="1">The whole plant</tissue>
    </source>
</reference>
<reference evidence="1 2" key="2">
    <citation type="journal article" date="2017" name="Nature">
        <title>The Apostasia genome and the evolution of orchids.</title>
        <authorList>
            <person name="Zhang G.Q."/>
            <person name="Liu K.W."/>
            <person name="Li Z."/>
            <person name="Lohaus R."/>
            <person name="Hsiao Y.Y."/>
            <person name="Niu S.C."/>
            <person name="Wang J.Y."/>
            <person name="Lin Y.C."/>
            <person name="Xu Q."/>
            <person name="Chen L.J."/>
            <person name="Yoshida K."/>
            <person name="Fujiwara S."/>
            <person name="Wang Z.W."/>
            <person name="Zhang Y.Q."/>
            <person name="Mitsuda N."/>
            <person name="Wang M."/>
            <person name="Liu G.H."/>
            <person name="Pecoraro L."/>
            <person name="Huang H.X."/>
            <person name="Xiao X.J."/>
            <person name="Lin M."/>
            <person name="Wu X.Y."/>
            <person name="Wu W.L."/>
            <person name="Chen Y.Y."/>
            <person name="Chang S.B."/>
            <person name="Sakamoto S."/>
            <person name="Ohme-Takagi M."/>
            <person name="Yagi M."/>
            <person name="Zeng S.J."/>
            <person name="Shen C.Y."/>
            <person name="Yeh C.M."/>
            <person name="Luo Y.B."/>
            <person name="Tsai W.C."/>
            <person name="Van de Peer Y."/>
            <person name="Liu Z.J."/>
        </authorList>
    </citation>
    <scope>NUCLEOTIDE SEQUENCE [LARGE SCALE GENOMIC DNA]</scope>
    <source>
        <tissue evidence="1">The whole plant</tissue>
    </source>
</reference>
<gene>
    <name evidence="1" type="ORF">MA16_Dca016241</name>
</gene>
<evidence type="ECO:0000313" key="2">
    <source>
        <dbReference type="Proteomes" id="UP000233837"/>
    </source>
</evidence>
<proteinExistence type="predicted"/>